<reference evidence="1" key="2">
    <citation type="submission" date="2022-09" db="EMBL/GenBank/DDBJ databases">
        <title>Rouxiella aceris sp. nov., isolated from tree sap and emended description of the genus Rhouxiella.</title>
        <authorList>
            <person name="Kim I.S."/>
        </authorList>
    </citation>
    <scope>NUCLEOTIDE SEQUENCE</scope>
    <source>
        <strain evidence="1">SAP-2</strain>
    </source>
</reference>
<reference evidence="1" key="1">
    <citation type="submission" date="2020-11" db="EMBL/GenBank/DDBJ databases">
        <authorList>
            <person name="Lee S.D."/>
        </authorList>
    </citation>
    <scope>NUCLEOTIDE SEQUENCE</scope>
    <source>
        <strain evidence="1">SAP-2</strain>
    </source>
</reference>
<protein>
    <submittedName>
        <fullName evidence="1">Uncharacterized protein</fullName>
    </submittedName>
</protein>
<organism evidence="1 2">
    <name type="scientific">Rouxiella silvae</name>
    <dbReference type="NCBI Taxonomy" id="1646373"/>
    <lineage>
        <taxon>Bacteria</taxon>
        <taxon>Pseudomonadati</taxon>
        <taxon>Pseudomonadota</taxon>
        <taxon>Gammaproteobacteria</taxon>
        <taxon>Enterobacterales</taxon>
        <taxon>Yersiniaceae</taxon>
        <taxon>Rouxiella</taxon>
    </lineage>
</organism>
<accession>A0AA40X432</accession>
<name>A0AA40X432_9GAMM</name>
<dbReference type="RefSeq" id="WP_158086927.1">
    <property type="nucleotide sequence ID" value="NZ_CBCSCF010000001.1"/>
</dbReference>
<evidence type="ECO:0000313" key="1">
    <source>
        <dbReference type="EMBL" id="MBF6638198.1"/>
    </source>
</evidence>
<dbReference type="Proteomes" id="UP000705283">
    <property type="component" value="Unassembled WGS sequence"/>
</dbReference>
<proteinExistence type="predicted"/>
<dbReference type="EMBL" id="JADMKS010000006">
    <property type="protein sequence ID" value="MBF6638198.1"/>
    <property type="molecule type" value="Genomic_DNA"/>
</dbReference>
<dbReference type="AlphaFoldDB" id="A0AA40X432"/>
<evidence type="ECO:0000313" key="2">
    <source>
        <dbReference type="Proteomes" id="UP000705283"/>
    </source>
</evidence>
<comment type="caution">
    <text evidence="1">The sequence shown here is derived from an EMBL/GenBank/DDBJ whole genome shotgun (WGS) entry which is preliminary data.</text>
</comment>
<sequence>MGELVGKSSQHIHVLQRERGTANIFLCSDGQYYGDSLGERADQVGLAERRLANK</sequence>
<gene>
    <name evidence="1" type="ORF">ITX54_16150</name>
</gene>